<accession>A0A8K0XJH3</accession>
<reference evidence="2" key="1">
    <citation type="journal article" date="2021" name="New Phytol.">
        <title>Evolutionary innovations through gain and loss of genes in the ectomycorrhizal Boletales.</title>
        <authorList>
            <person name="Wu G."/>
            <person name="Miyauchi S."/>
            <person name="Morin E."/>
            <person name="Kuo A."/>
            <person name="Drula E."/>
            <person name="Varga T."/>
            <person name="Kohler A."/>
            <person name="Feng B."/>
            <person name="Cao Y."/>
            <person name="Lipzen A."/>
            <person name="Daum C."/>
            <person name="Hundley H."/>
            <person name="Pangilinan J."/>
            <person name="Johnson J."/>
            <person name="Barry K."/>
            <person name="LaButti K."/>
            <person name="Ng V."/>
            <person name="Ahrendt S."/>
            <person name="Min B."/>
            <person name="Choi I.G."/>
            <person name="Park H."/>
            <person name="Plett J.M."/>
            <person name="Magnuson J."/>
            <person name="Spatafora J.W."/>
            <person name="Nagy L.G."/>
            <person name="Henrissat B."/>
            <person name="Grigoriev I.V."/>
            <person name="Yang Z.L."/>
            <person name="Xu J."/>
            <person name="Martin F.M."/>
        </authorList>
    </citation>
    <scope>NUCLEOTIDE SEQUENCE</scope>
    <source>
        <strain evidence="2">KKN 215</strain>
    </source>
</reference>
<evidence type="ECO:0000313" key="3">
    <source>
        <dbReference type="Proteomes" id="UP000813824"/>
    </source>
</evidence>
<name>A0A8K0XJH3_9AGAR</name>
<dbReference type="EMBL" id="JAEVFJ010000075">
    <property type="protein sequence ID" value="KAH8073005.1"/>
    <property type="molecule type" value="Genomic_DNA"/>
</dbReference>
<evidence type="ECO:0000313" key="2">
    <source>
        <dbReference type="EMBL" id="KAH8073005.1"/>
    </source>
</evidence>
<feature type="compositionally biased region" description="Low complexity" evidence="1">
    <location>
        <begin position="7"/>
        <end position="24"/>
    </location>
</feature>
<proteinExistence type="predicted"/>
<sequence>PATSSTSQTAQVPPSPAAATTTPAQDTAVGQYLRSMFSKEQGYADFAKSRMGVITVAEVIKMQYSYVQSKVERYVNMRVPLGSQPEEAVGVVINKTHVLKAFNMTPTWGEECSDVLRLTALYGPRGERCQDARVVKMLDETPPVTTGMFVKQYLGVLRDVHARWCNEHP</sequence>
<feature type="non-terminal residue" evidence="2">
    <location>
        <position position="1"/>
    </location>
</feature>
<evidence type="ECO:0000256" key="1">
    <source>
        <dbReference type="SAM" id="MobiDB-lite"/>
    </source>
</evidence>
<feature type="non-terminal residue" evidence="2">
    <location>
        <position position="169"/>
    </location>
</feature>
<keyword evidence="3" id="KW-1185">Reference proteome</keyword>
<dbReference type="OrthoDB" id="3215534at2759"/>
<organism evidence="2 3">
    <name type="scientific">Cristinia sonorae</name>
    <dbReference type="NCBI Taxonomy" id="1940300"/>
    <lineage>
        <taxon>Eukaryota</taxon>
        <taxon>Fungi</taxon>
        <taxon>Dikarya</taxon>
        <taxon>Basidiomycota</taxon>
        <taxon>Agaricomycotina</taxon>
        <taxon>Agaricomycetes</taxon>
        <taxon>Agaricomycetidae</taxon>
        <taxon>Agaricales</taxon>
        <taxon>Pleurotineae</taxon>
        <taxon>Stephanosporaceae</taxon>
        <taxon>Cristinia</taxon>
    </lineage>
</organism>
<gene>
    <name evidence="2" type="ORF">BXZ70DRAFT_866181</name>
</gene>
<protein>
    <submittedName>
        <fullName evidence="2">Uncharacterized protein</fullName>
    </submittedName>
</protein>
<dbReference type="Proteomes" id="UP000813824">
    <property type="component" value="Unassembled WGS sequence"/>
</dbReference>
<comment type="caution">
    <text evidence="2">The sequence shown here is derived from an EMBL/GenBank/DDBJ whole genome shotgun (WGS) entry which is preliminary data.</text>
</comment>
<dbReference type="AlphaFoldDB" id="A0A8K0XJH3"/>
<feature type="region of interest" description="Disordered" evidence="1">
    <location>
        <begin position="1"/>
        <end position="24"/>
    </location>
</feature>